<dbReference type="Pfam" id="PF13356">
    <property type="entry name" value="Arm-DNA-bind_3"/>
    <property type="match status" value="1"/>
</dbReference>
<dbReference type="STRING" id="56804.BAE46_10935"/>
<evidence type="ECO:0000256" key="1">
    <source>
        <dbReference type="ARBA" id="ARBA00008857"/>
    </source>
</evidence>
<dbReference type="InterPro" id="IPR002104">
    <property type="entry name" value="Integrase_catalytic"/>
</dbReference>
<dbReference type="Pfam" id="PF22022">
    <property type="entry name" value="Phage_int_M"/>
    <property type="match status" value="1"/>
</dbReference>
<dbReference type="PANTHER" id="PTHR30629:SF6">
    <property type="entry name" value="PROPHAGE INTEGRASE INTA-RELATED"/>
    <property type="match status" value="1"/>
</dbReference>
<evidence type="ECO:0000259" key="5">
    <source>
        <dbReference type="PROSITE" id="PS51898"/>
    </source>
</evidence>
<dbReference type="OrthoDB" id="9795573at2"/>
<reference evidence="6 7" key="2">
    <citation type="journal article" date="2017" name="Antonie Van Leeuwenhoek">
        <title>Rhizobium rhizosphaerae sp. nov., a novel species isolated from rice rhizosphere.</title>
        <authorList>
            <person name="Zhao J.J."/>
            <person name="Zhang J."/>
            <person name="Zhang R.J."/>
            <person name="Zhang C.W."/>
            <person name="Yin H.Q."/>
            <person name="Zhang X.X."/>
        </authorList>
    </citation>
    <scope>NUCLEOTIDE SEQUENCE [LARGE SCALE GENOMIC DNA]</scope>
    <source>
        <strain evidence="6 7">ACAM 611</strain>
    </source>
</reference>
<dbReference type="Proteomes" id="UP000053586">
    <property type="component" value="Unassembled WGS sequence"/>
</dbReference>
<dbReference type="GO" id="GO:0003677">
    <property type="term" value="F:DNA binding"/>
    <property type="evidence" value="ECO:0007669"/>
    <property type="project" value="UniProtKB-KW"/>
</dbReference>
<accession>H5T8L6</accession>
<dbReference type="Gene3D" id="3.30.160.390">
    <property type="entry name" value="Integrase, DNA-binding domain"/>
    <property type="match status" value="1"/>
</dbReference>
<evidence type="ECO:0000256" key="2">
    <source>
        <dbReference type="ARBA" id="ARBA00022908"/>
    </source>
</evidence>
<keyword evidence="3" id="KW-0238">DNA-binding</keyword>
<dbReference type="GO" id="GO:0006310">
    <property type="term" value="P:DNA recombination"/>
    <property type="evidence" value="ECO:0007669"/>
    <property type="project" value="UniProtKB-KW"/>
</dbReference>
<dbReference type="InterPro" id="IPR013762">
    <property type="entry name" value="Integrase-like_cat_sf"/>
</dbReference>
<keyword evidence="4" id="KW-0233">DNA recombination</keyword>
<gene>
    <name evidence="6" type="primary">intA</name>
    <name evidence="6" type="ORF">GPUN_0511</name>
</gene>
<dbReference type="InterPro" id="IPR053876">
    <property type="entry name" value="Phage_int_M"/>
</dbReference>
<dbReference type="InterPro" id="IPR025166">
    <property type="entry name" value="Integrase_DNA_bind_dom"/>
</dbReference>
<comment type="similarity">
    <text evidence="1">Belongs to the 'phage' integrase family.</text>
</comment>
<dbReference type="InterPro" id="IPR038488">
    <property type="entry name" value="Integrase_DNA-bd_sf"/>
</dbReference>
<dbReference type="Gene3D" id="1.10.150.130">
    <property type="match status" value="1"/>
</dbReference>
<dbReference type="SUPFAM" id="SSF56349">
    <property type="entry name" value="DNA breaking-rejoining enzymes"/>
    <property type="match status" value="1"/>
</dbReference>
<evidence type="ECO:0000313" key="7">
    <source>
        <dbReference type="Proteomes" id="UP000053586"/>
    </source>
</evidence>
<sequence>MAIKDDLLNSMQVTTAKAKDNEYTLRDGNGLFLRIRPSGTKQWIFNYKHPDTKKQNNLSYGSYPDVKLKQARALAEEDRALLKQGINPKLHKDMRALQRKQNAMMTFKAVTLDWLALEKAKLAASTYKKNSRYFEKDIFPEIGNYPIKEITAPLGIEVIKRISGRGSYEIARKSARAMNSVMTYALNTGLIPFNPLTGIKTTIPKIEVVNRPTLLVEQITELMQTLHYSSAKLVTRVLIEFQLHTMTRPREAAEAKWSELDLDNMLWTIPAERMKMNKEHKIPLTPQVIKLIETVRPISGHREYVFVSHINPKKSVNAQTANKALRDMGFTGRLVAHGLRALASTTLNEQGFDDDIIEAALAHQDTNKIRKAYNRAQYLERRRVLMEWWSNHIEQAATGNMSLANSRKGLRLVNE</sequence>
<reference evidence="6 7" key="1">
    <citation type="journal article" date="2012" name="J. Bacteriol.">
        <title>Genome sequence of proteorhodopsin-containing sea ice bacterium Glaciecola punicea ACAM 611T.</title>
        <authorList>
            <person name="Qin Q.-L."/>
            <person name="Xie B.-B."/>
            <person name="Shu Y.-L."/>
            <person name="Rong J.-C."/>
            <person name="Zhao D.-L."/>
            <person name="Zhang X.-Y."/>
            <person name="Chen X.-L."/>
            <person name="Zhou B.-C."/>
            <person name="Zhanga Y.-Z."/>
        </authorList>
    </citation>
    <scope>NUCLEOTIDE SEQUENCE [LARGE SCALE GENOMIC DNA]</scope>
    <source>
        <strain evidence="6 7">ACAM 611</strain>
    </source>
</reference>
<organism evidence="6 7">
    <name type="scientific">Glaciecola punicea ACAM 611</name>
    <dbReference type="NCBI Taxonomy" id="1121923"/>
    <lineage>
        <taxon>Bacteria</taxon>
        <taxon>Pseudomonadati</taxon>
        <taxon>Pseudomonadota</taxon>
        <taxon>Gammaproteobacteria</taxon>
        <taxon>Alteromonadales</taxon>
        <taxon>Alteromonadaceae</taxon>
        <taxon>Glaciecola</taxon>
    </lineage>
</organism>
<dbReference type="InterPro" id="IPR011010">
    <property type="entry name" value="DNA_brk_join_enz"/>
</dbReference>
<evidence type="ECO:0000256" key="3">
    <source>
        <dbReference type="ARBA" id="ARBA00023125"/>
    </source>
</evidence>
<dbReference type="EMBL" id="BAET01000006">
    <property type="protein sequence ID" value="GAB54657.1"/>
    <property type="molecule type" value="Genomic_DNA"/>
</dbReference>
<evidence type="ECO:0000313" key="6">
    <source>
        <dbReference type="EMBL" id="GAB54657.1"/>
    </source>
</evidence>
<dbReference type="RefSeq" id="WP_006003071.1">
    <property type="nucleotide sequence ID" value="NZ_BAET01000006.1"/>
</dbReference>
<dbReference type="AlphaFoldDB" id="H5T8L6"/>
<evidence type="ECO:0000256" key="4">
    <source>
        <dbReference type="ARBA" id="ARBA00023172"/>
    </source>
</evidence>
<dbReference type="PANTHER" id="PTHR30629">
    <property type="entry name" value="PROPHAGE INTEGRASE"/>
    <property type="match status" value="1"/>
</dbReference>
<keyword evidence="7" id="KW-1185">Reference proteome</keyword>
<protein>
    <submittedName>
        <fullName evidence="6">Prophage CP4-57 integrase</fullName>
    </submittedName>
</protein>
<dbReference type="PROSITE" id="PS51898">
    <property type="entry name" value="TYR_RECOMBINASE"/>
    <property type="match status" value="1"/>
</dbReference>
<dbReference type="eggNOG" id="COG0582">
    <property type="taxonomic scope" value="Bacteria"/>
</dbReference>
<dbReference type="GO" id="GO:0015074">
    <property type="term" value="P:DNA integration"/>
    <property type="evidence" value="ECO:0007669"/>
    <property type="project" value="UniProtKB-KW"/>
</dbReference>
<dbReference type="InterPro" id="IPR010998">
    <property type="entry name" value="Integrase_recombinase_N"/>
</dbReference>
<name>H5T8L6_9ALTE</name>
<dbReference type="InterPro" id="IPR050808">
    <property type="entry name" value="Phage_Integrase"/>
</dbReference>
<dbReference type="CDD" id="cd00801">
    <property type="entry name" value="INT_P4_C"/>
    <property type="match status" value="1"/>
</dbReference>
<feature type="domain" description="Tyr recombinase" evidence="5">
    <location>
        <begin position="209"/>
        <end position="386"/>
    </location>
</feature>
<comment type="caution">
    <text evidence="6">The sequence shown here is derived from an EMBL/GenBank/DDBJ whole genome shotgun (WGS) entry which is preliminary data.</text>
</comment>
<dbReference type="Pfam" id="PF00589">
    <property type="entry name" value="Phage_integrase"/>
    <property type="match status" value="1"/>
</dbReference>
<dbReference type="Gene3D" id="1.10.443.10">
    <property type="entry name" value="Intergrase catalytic core"/>
    <property type="match status" value="1"/>
</dbReference>
<keyword evidence="2" id="KW-0229">DNA integration</keyword>
<proteinExistence type="inferred from homology"/>